<keyword evidence="3 9" id="KW-0812">Transmembrane</keyword>
<keyword evidence="6" id="KW-0443">Lipid metabolism</keyword>
<dbReference type="Pfam" id="PF06775">
    <property type="entry name" value="Seipin"/>
    <property type="match status" value="1"/>
</dbReference>
<name>A0A915BBP8_PARUN</name>
<evidence type="ECO:0000256" key="4">
    <source>
        <dbReference type="ARBA" id="ARBA00022824"/>
    </source>
</evidence>
<keyword evidence="7 9" id="KW-0472">Membrane</keyword>
<dbReference type="AlphaFoldDB" id="A0A915BBP8"/>
<evidence type="ECO:0000256" key="6">
    <source>
        <dbReference type="ARBA" id="ARBA00023098"/>
    </source>
</evidence>
<feature type="transmembrane region" description="Helical" evidence="9">
    <location>
        <begin position="247"/>
        <end position="270"/>
    </location>
</feature>
<evidence type="ECO:0000313" key="10">
    <source>
        <dbReference type="Proteomes" id="UP000887569"/>
    </source>
</evidence>
<dbReference type="PANTHER" id="PTHR21212">
    <property type="entry name" value="BERNARDINELLI-SEIP CONGENITAL LIPODYSTROPHY 2 HOMOLOG BSCL2 PROTEIN"/>
    <property type="match status" value="1"/>
</dbReference>
<keyword evidence="10" id="KW-1185">Reference proteome</keyword>
<keyword evidence="4" id="KW-0256">Endoplasmic reticulum</keyword>
<evidence type="ECO:0000256" key="5">
    <source>
        <dbReference type="ARBA" id="ARBA00022989"/>
    </source>
</evidence>
<accession>A0A915BBP8</accession>
<comment type="subcellular location">
    <subcellularLocation>
        <location evidence="1">Endoplasmic reticulum membrane</location>
        <topology evidence="1">Multi-pass membrane protein</topology>
    </subcellularLocation>
</comment>
<evidence type="ECO:0000256" key="3">
    <source>
        <dbReference type="ARBA" id="ARBA00022692"/>
    </source>
</evidence>
<feature type="region of interest" description="Disordered" evidence="8">
    <location>
        <begin position="466"/>
        <end position="493"/>
    </location>
</feature>
<dbReference type="GO" id="GO:0006351">
    <property type="term" value="P:DNA-templated transcription"/>
    <property type="evidence" value="ECO:0007669"/>
    <property type="project" value="InterPro"/>
</dbReference>
<keyword evidence="5 9" id="KW-1133">Transmembrane helix</keyword>
<feature type="transmembrane region" description="Helical" evidence="9">
    <location>
        <begin position="20"/>
        <end position="44"/>
    </location>
</feature>
<evidence type="ECO:0000313" key="11">
    <source>
        <dbReference type="WBParaSite" id="PgR033_g057_t02"/>
    </source>
</evidence>
<reference evidence="11" key="1">
    <citation type="submission" date="2022-11" db="UniProtKB">
        <authorList>
            <consortium name="WormBaseParasite"/>
        </authorList>
    </citation>
    <scope>IDENTIFICATION</scope>
</reference>
<dbReference type="GO" id="GO:0140042">
    <property type="term" value="P:lipid droplet formation"/>
    <property type="evidence" value="ECO:0007669"/>
    <property type="project" value="UniProtKB-ARBA"/>
</dbReference>
<dbReference type="PANTHER" id="PTHR21212:SF0">
    <property type="entry name" value="SEIPIN"/>
    <property type="match status" value="1"/>
</dbReference>
<protein>
    <recommendedName>
        <fullName evidence="2">Seipin</fullName>
    </recommendedName>
</protein>
<evidence type="ECO:0000256" key="9">
    <source>
        <dbReference type="SAM" id="Phobius"/>
    </source>
</evidence>
<sequence length="543" mass="61356">MVLNERVNDTVGSIRQHISAYYSILFILQIGVVAFLAILSPFFVRALCLPSLVQLKAPLYFTFLTCSEHLAGVCSYPTATVLLDEVCTFASINSCIEAPIHPSMNYIHSGWQLAGGIRYDVSVELLLSPVESNHHLGPFQVIFETFDDKNERIALYRRTARVTKKRSTLSFMRYVAFMPLYFSGWWKEESQLDVQVIFNERFIESTERPTNSILVQLQNRLAEIEEGNVLMRARFGFFRNFLFDWPIASAVMLCIMSFSFGVSSVFLYWAHRGLAFYMKRGSKPQVAVSSRTSSIAASSGFQSYGSMDSLCETDMVSSVESSRLLKSLTSNRVKSGRKSVAEPSVWELLRKSKPTADVDLDKRQPTSEKSDWDMKSRATPEQLARFFESLIENSPSDLRDDVAKVIQSMVDDSIATGTALGRLRKLLDTGDYVMLCSSVRKSLPALRESLRKGEVTFRVRRQLEAGEGARGEERRTSEGPTNLPRIPTTKNSFEMNEMVEGCNDEASDDELPECPVLTNIPGWDVKPEPMIRRRSIRKRESST</sequence>
<dbReference type="Proteomes" id="UP000887569">
    <property type="component" value="Unplaced"/>
</dbReference>
<feature type="compositionally biased region" description="Basic and acidic residues" evidence="8">
    <location>
        <begin position="466"/>
        <end position="477"/>
    </location>
</feature>
<dbReference type="WBParaSite" id="PgR033_g057_t02">
    <property type="protein sequence ID" value="PgR033_g057_t02"/>
    <property type="gene ID" value="PgR033_g057"/>
</dbReference>
<dbReference type="Gene3D" id="1.20.120.1110">
    <property type="entry name" value="TAFH/NHR1 domain"/>
    <property type="match status" value="1"/>
</dbReference>
<evidence type="ECO:0000256" key="7">
    <source>
        <dbReference type="ARBA" id="ARBA00023136"/>
    </source>
</evidence>
<dbReference type="GO" id="GO:0005789">
    <property type="term" value="C:endoplasmic reticulum membrane"/>
    <property type="evidence" value="ECO:0007669"/>
    <property type="project" value="UniProtKB-SubCell"/>
</dbReference>
<dbReference type="InterPro" id="IPR009617">
    <property type="entry name" value="Seipin"/>
</dbReference>
<evidence type="ECO:0000256" key="8">
    <source>
        <dbReference type="SAM" id="MobiDB-lite"/>
    </source>
</evidence>
<dbReference type="SUPFAM" id="SSF158553">
    <property type="entry name" value="TAFH domain-like"/>
    <property type="match status" value="1"/>
</dbReference>
<dbReference type="GO" id="GO:0006629">
    <property type="term" value="P:lipid metabolic process"/>
    <property type="evidence" value="ECO:0007669"/>
    <property type="project" value="UniProtKB-KW"/>
</dbReference>
<dbReference type="CDD" id="cd23995">
    <property type="entry name" value="Seipin_BSCL2_like"/>
    <property type="match status" value="1"/>
</dbReference>
<evidence type="ECO:0000256" key="2">
    <source>
        <dbReference type="ARBA" id="ARBA00022064"/>
    </source>
</evidence>
<dbReference type="InterPro" id="IPR037249">
    <property type="entry name" value="TAFH/NHR1_dom_sf"/>
</dbReference>
<proteinExistence type="predicted"/>
<evidence type="ECO:0000256" key="1">
    <source>
        <dbReference type="ARBA" id="ARBA00004477"/>
    </source>
</evidence>
<organism evidence="10 11">
    <name type="scientific">Parascaris univalens</name>
    <name type="common">Nematode worm</name>
    <dbReference type="NCBI Taxonomy" id="6257"/>
    <lineage>
        <taxon>Eukaryota</taxon>
        <taxon>Metazoa</taxon>
        <taxon>Ecdysozoa</taxon>
        <taxon>Nematoda</taxon>
        <taxon>Chromadorea</taxon>
        <taxon>Rhabditida</taxon>
        <taxon>Spirurina</taxon>
        <taxon>Ascaridomorpha</taxon>
        <taxon>Ascaridoidea</taxon>
        <taxon>Ascarididae</taxon>
        <taxon>Parascaris</taxon>
    </lineage>
</organism>